<accession>A0A090IL22</accession>
<evidence type="ECO:0000256" key="5">
    <source>
        <dbReference type="HAMAP-Rule" id="MF_00198"/>
    </source>
</evidence>
<dbReference type="NCBIfam" id="NF002956">
    <property type="entry name" value="PRK03612.1"/>
    <property type="match status" value="1"/>
</dbReference>
<dbReference type="InterPro" id="IPR030374">
    <property type="entry name" value="PABS"/>
</dbReference>
<evidence type="ECO:0000313" key="10">
    <source>
        <dbReference type="Proteomes" id="UP000182660"/>
    </source>
</evidence>
<feature type="transmembrane region" description="Helical" evidence="5">
    <location>
        <begin position="214"/>
        <end position="231"/>
    </location>
</feature>
<feature type="binding site" evidence="5">
    <location>
        <position position="286"/>
    </location>
    <ligand>
        <name>S-methyl-5'-thioadenosine</name>
        <dbReference type="ChEBI" id="CHEBI:17509"/>
    </ligand>
</feature>
<dbReference type="UniPathway" id="UPA00248">
    <property type="reaction ID" value="UER00314"/>
</dbReference>
<feature type="transmembrane region" description="Helical" evidence="5">
    <location>
        <begin position="63"/>
        <end position="83"/>
    </location>
</feature>
<dbReference type="GO" id="GO:0008295">
    <property type="term" value="P:spermidine biosynthetic process"/>
    <property type="evidence" value="ECO:0007669"/>
    <property type="project" value="UniProtKB-UniRule"/>
</dbReference>
<dbReference type="OrthoDB" id="9793120at2"/>
<gene>
    <name evidence="5" type="primary">speE</name>
    <name evidence="8" type="ORF">MT2528_2956</name>
    <name evidence="9" type="ORF">NVI5450_3153</name>
</gene>
<comment type="caution">
    <text evidence="5">Lacks conserved residue(s) required for the propagation of feature annotation.</text>
</comment>
<dbReference type="EMBL" id="FPLJ01000064">
    <property type="protein sequence ID" value="SGY95257.1"/>
    <property type="molecule type" value="Genomic_DNA"/>
</dbReference>
<sequence length="582" mass="65362">MEHLVVNSDNKAKQALQRKRTLWFHDTLLISVMIILAGCGLIYEYLLSHYAGRVLGSVESAIYAMIGTMIVAMGIGAFMARWFKDAFTAFAWLEALIALIGMSCILIISAMIAVSYSLPHLLSATFNLPSNVVLDGYLPQQLEKIAKFMPYVFGLILGIFIGMEIPLIARVRQQVYGRFLENNAGTIYGADYIGAGIGAAIWVSIMLSLPIMEAAAWTALFNVIAGLAFLWRYQDKIRWAKLLFFCHLLLIVLFSVILTLGTGWLAQLSSVLYKDKVIYSQSTKYQHVVVTERYLKNQADPVTDLFINGHLQFSSADEQLYHDLLVYPAMLASNRHDKILIIGGGDGLALRNVLRWPVEAVTLVDLDAELLALFGANTVDYAAPEAIKKRMLKLNKRSLQDPRLTLYATDAFLKVEALLDKGAKFDTIIIDLPDPNHPDLNKLYSDYFYNQVRQLLAADGALAIQSTSPYHAQNAFLSIGKTVKEAGFLHVEQYQRNIPSFGQWGWTIATTRGKSASRRIKDVDTLPVPSNWLNKEFLLASFVFPSNFYDKMDTIEINRLGSGVLYDYNREAWQTESELYKN</sequence>
<keyword evidence="10" id="KW-1185">Reference proteome</keyword>
<dbReference type="EC" id="2.5.1.16" evidence="5"/>
<keyword evidence="4 5" id="KW-0620">Polyamine biosynthesis</keyword>
<reference evidence="8 10" key="1">
    <citation type="submission" date="2016-11" db="EMBL/GenBank/DDBJ databases">
        <authorList>
            <person name="Klemetsen T."/>
        </authorList>
    </citation>
    <scope>NUCLEOTIDE SEQUENCE [LARGE SCALE GENOMIC DNA]</scope>
    <source>
        <strain evidence="8">MT 2528</strain>
    </source>
</reference>
<keyword evidence="2 5" id="KW-0808">Transferase</keyword>
<dbReference type="PROSITE" id="PS51006">
    <property type="entry name" value="PABS_2"/>
    <property type="match status" value="1"/>
</dbReference>
<evidence type="ECO:0000256" key="2">
    <source>
        <dbReference type="ARBA" id="ARBA00022679"/>
    </source>
</evidence>
<feature type="binding site" evidence="5">
    <location>
        <begin position="410"/>
        <end position="411"/>
    </location>
    <ligand>
        <name>S-methyl-5'-thioadenosine</name>
        <dbReference type="ChEBI" id="CHEBI:17509"/>
    </ligand>
</feature>
<dbReference type="AlphaFoldDB" id="A0A090IL22"/>
<comment type="similarity">
    <text evidence="1 5">Belongs to the spermidine/spermine synthase family.</text>
</comment>
<comment type="subunit">
    <text evidence="5">Homodimer or homotetramer.</text>
</comment>
<comment type="function">
    <text evidence="5">Catalyzes the irreversible transfer of a propylamine group from the amino donor S-adenosylmethioninamine (decarboxy-AdoMet) to putrescine (1,4-diaminobutane) to yield spermidine.</text>
</comment>
<dbReference type="PANTHER" id="PTHR43317:SF11">
    <property type="entry name" value="POLYAMINE AMINOPROPYLTRANSFERASE 2"/>
    <property type="match status" value="1"/>
</dbReference>
<reference evidence="9 11" key="2">
    <citation type="submission" date="2016-11" db="EMBL/GenBank/DDBJ databases">
        <authorList>
            <person name="Jaros S."/>
            <person name="Januszkiewicz K."/>
            <person name="Wedrychowicz H."/>
        </authorList>
    </citation>
    <scope>NUCLEOTIDE SEQUENCE [LARGE SCALE GENOMIC DNA]</scope>
    <source>
        <strain evidence="9">NVI 5450</strain>
    </source>
</reference>
<dbReference type="KEGG" id="mvs:MVIS_3102"/>
<dbReference type="STRING" id="80854.MVIS_3102"/>
<keyword evidence="5" id="KW-0472">Membrane</keyword>
<feature type="binding site" evidence="5">
    <location>
        <position position="322"/>
    </location>
    <ligand>
        <name>spermidine</name>
        <dbReference type="ChEBI" id="CHEBI:57834"/>
    </ligand>
</feature>
<dbReference type="Proteomes" id="UP000183794">
    <property type="component" value="Unassembled WGS sequence"/>
</dbReference>
<organism evidence="9 11">
    <name type="scientific">Moritella viscosa</name>
    <dbReference type="NCBI Taxonomy" id="80854"/>
    <lineage>
        <taxon>Bacteria</taxon>
        <taxon>Pseudomonadati</taxon>
        <taxon>Pseudomonadota</taxon>
        <taxon>Gammaproteobacteria</taxon>
        <taxon>Alteromonadales</taxon>
        <taxon>Moritellaceae</taxon>
        <taxon>Moritella</taxon>
    </lineage>
</organism>
<keyword evidence="5" id="KW-0812">Transmembrane</keyword>
<evidence type="ECO:0000313" key="11">
    <source>
        <dbReference type="Proteomes" id="UP000183794"/>
    </source>
</evidence>
<keyword evidence="5" id="KW-1003">Cell membrane</keyword>
<name>A0A090IL22_9GAMM</name>
<evidence type="ECO:0000313" key="9">
    <source>
        <dbReference type="EMBL" id="SGZ07174.1"/>
    </source>
</evidence>
<dbReference type="PATRIC" id="fig|80854.5.peg.3285"/>
<feature type="transmembrane region" description="Helical" evidence="5">
    <location>
        <begin position="95"/>
        <end position="118"/>
    </location>
</feature>
<dbReference type="EMBL" id="FPLD01000085">
    <property type="protein sequence ID" value="SGZ07174.1"/>
    <property type="molecule type" value="Genomic_DNA"/>
</dbReference>
<dbReference type="SUPFAM" id="SSF53335">
    <property type="entry name" value="S-adenosyl-L-methionine-dependent methyltransferases"/>
    <property type="match status" value="1"/>
</dbReference>
<dbReference type="InterPro" id="IPR029063">
    <property type="entry name" value="SAM-dependent_MTases_sf"/>
</dbReference>
<evidence type="ECO:0000256" key="4">
    <source>
        <dbReference type="ARBA" id="ARBA00023115"/>
    </source>
</evidence>
<comment type="catalytic activity">
    <reaction evidence="5">
        <text>S-adenosyl 3-(methylsulfanyl)propylamine + putrescine = S-methyl-5'-thioadenosine + spermidine + H(+)</text>
        <dbReference type="Rhea" id="RHEA:12721"/>
        <dbReference type="ChEBI" id="CHEBI:15378"/>
        <dbReference type="ChEBI" id="CHEBI:17509"/>
        <dbReference type="ChEBI" id="CHEBI:57443"/>
        <dbReference type="ChEBI" id="CHEBI:57834"/>
        <dbReference type="ChEBI" id="CHEBI:326268"/>
        <dbReference type="EC" id="2.5.1.16"/>
    </reaction>
</comment>
<feature type="transmembrane region" description="Helical" evidence="5">
    <location>
        <begin position="148"/>
        <end position="169"/>
    </location>
</feature>
<evidence type="ECO:0000256" key="1">
    <source>
        <dbReference type="ARBA" id="ARBA00007867"/>
    </source>
</evidence>
<dbReference type="Gene3D" id="3.40.50.150">
    <property type="entry name" value="Vaccinia Virus protein VP39"/>
    <property type="match status" value="1"/>
</dbReference>
<dbReference type="Proteomes" id="UP000182660">
    <property type="component" value="Unassembled WGS sequence"/>
</dbReference>
<feature type="domain" description="PABS" evidence="7">
    <location>
        <begin position="262"/>
        <end position="511"/>
    </location>
</feature>
<comment type="pathway">
    <text evidence="5">Amine and polyamine biosynthesis; spermidine biosynthesis; spermidine from putrescine: step 1/1.</text>
</comment>
<protein>
    <recommendedName>
        <fullName evidence="5">Polyamine aminopropyltransferase</fullName>
    </recommendedName>
    <alternativeName>
        <fullName evidence="5">Putrescine aminopropyltransferase</fullName>
        <shortName evidence="5">PAPT</shortName>
    </alternativeName>
    <alternativeName>
        <fullName evidence="5">Spermidine synthase</fullName>
        <shortName evidence="5">SPDS</shortName>
        <shortName evidence="5">SPDSY</shortName>
        <ecNumber evidence="5">2.5.1.16</ecNumber>
    </alternativeName>
</protein>
<feature type="binding site" evidence="5">
    <location>
        <position position="438"/>
    </location>
    <ligand>
        <name>S-methyl-5'-thioadenosine</name>
        <dbReference type="ChEBI" id="CHEBI:17509"/>
    </ligand>
</feature>
<evidence type="ECO:0000256" key="6">
    <source>
        <dbReference type="PROSITE-ProRule" id="PRU00354"/>
    </source>
</evidence>
<feature type="binding site" evidence="5">
    <location>
        <position position="346"/>
    </location>
    <ligand>
        <name>spermidine</name>
        <dbReference type="ChEBI" id="CHEBI:57834"/>
    </ligand>
</feature>
<feature type="transmembrane region" description="Helical" evidence="5">
    <location>
        <begin position="243"/>
        <end position="266"/>
    </location>
</feature>
<evidence type="ECO:0000259" key="7">
    <source>
        <dbReference type="PROSITE" id="PS51006"/>
    </source>
</evidence>
<dbReference type="CDD" id="cd02440">
    <property type="entry name" value="AdoMet_MTases"/>
    <property type="match status" value="1"/>
</dbReference>
<dbReference type="GO" id="GO:0004766">
    <property type="term" value="F:spermidine synthase activity"/>
    <property type="evidence" value="ECO:0007669"/>
    <property type="project" value="UniProtKB-UniRule"/>
</dbReference>
<keyword evidence="3 5" id="KW-0745">Spermidine biosynthesis</keyword>
<dbReference type="GO" id="GO:0005886">
    <property type="term" value="C:plasma membrane"/>
    <property type="evidence" value="ECO:0007669"/>
    <property type="project" value="UniProtKB-SubCell"/>
</dbReference>
<dbReference type="Pfam" id="PF01564">
    <property type="entry name" value="Spermine_synth"/>
    <property type="match status" value="1"/>
</dbReference>
<dbReference type="InterPro" id="IPR001045">
    <property type="entry name" value="Spermi_synthase"/>
</dbReference>
<proteinExistence type="inferred from homology"/>
<dbReference type="HAMAP" id="MF_00198">
    <property type="entry name" value="Spermidine_synth"/>
    <property type="match status" value="1"/>
</dbReference>
<evidence type="ECO:0000256" key="3">
    <source>
        <dbReference type="ARBA" id="ARBA00023066"/>
    </source>
</evidence>
<dbReference type="HOGENOM" id="CLU_034289_1_0_6"/>
<comment type="subcellular location">
    <subcellularLocation>
        <location evidence="5">Cell membrane</location>
        <topology evidence="5">Multi-pass membrane protein</topology>
    </subcellularLocation>
</comment>
<feature type="binding site" evidence="5">
    <location>
        <position position="365"/>
    </location>
    <ligand>
        <name>S-methyl-5'-thioadenosine</name>
        <dbReference type="ChEBI" id="CHEBI:17509"/>
    </ligand>
</feature>
<feature type="transmembrane region" description="Helical" evidence="5">
    <location>
        <begin position="21"/>
        <end position="43"/>
    </location>
</feature>
<evidence type="ECO:0000313" key="8">
    <source>
        <dbReference type="EMBL" id="SGY95257.1"/>
    </source>
</evidence>
<dbReference type="PANTHER" id="PTHR43317">
    <property type="entry name" value="THERMOSPERMINE SYNTHASE ACAULIS5"/>
    <property type="match status" value="1"/>
</dbReference>
<feature type="transmembrane region" description="Helical" evidence="5">
    <location>
        <begin position="190"/>
        <end position="208"/>
    </location>
</feature>
<keyword evidence="5" id="KW-1133">Transmembrane helix</keyword>
<feature type="active site" description="Proton acceptor" evidence="5 6">
    <location>
        <position position="431"/>
    </location>
</feature>